<dbReference type="EMBL" id="JABVXQ010000008">
    <property type="protein sequence ID" value="KAF6094762.1"/>
    <property type="molecule type" value="Genomic_DNA"/>
</dbReference>
<evidence type="ECO:0000256" key="1">
    <source>
        <dbReference type="SAM" id="MobiDB-lite"/>
    </source>
</evidence>
<protein>
    <submittedName>
        <fullName evidence="2">Uncharacterized protein</fullName>
    </submittedName>
</protein>
<comment type="caution">
    <text evidence="2">The sequence shown here is derived from an EMBL/GenBank/DDBJ whole genome shotgun (WGS) entry which is preliminary data.</text>
</comment>
<name>A0A834DYE3_9CHIR</name>
<evidence type="ECO:0000313" key="3">
    <source>
        <dbReference type="Proteomes" id="UP000664940"/>
    </source>
</evidence>
<dbReference type="AlphaFoldDB" id="A0A834DYE3"/>
<reference evidence="2 3" key="1">
    <citation type="journal article" date="2020" name="Nature">
        <title>Six reference-quality genomes reveal evolution of bat adaptations.</title>
        <authorList>
            <person name="Jebb D."/>
            <person name="Huang Z."/>
            <person name="Pippel M."/>
            <person name="Hughes G.M."/>
            <person name="Lavrichenko K."/>
            <person name="Devanna P."/>
            <person name="Winkler S."/>
            <person name="Jermiin L.S."/>
            <person name="Skirmuntt E.C."/>
            <person name="Katzourakis A."/>
            <person name="Burkitt-Gray L."/>
            <person name="Ray D.A."/>
            <person name="Sullivan K.A.M."/>
            <person name="Roscito J.G."/>
            <person name="Kirilenko B.M."/>
            <person name="Davalos L.M."/>
            <person name="Corthals A.P."/>
            <person name="Power M.L."/>
            <person name="Jones G."/>
            <person name="Ransome R.D."/>
            <person name="Dechmann D.K.N."/>
            <person name="Locatelli A.G."/>
            <person name="Puechmaille S.J."/>
            <person name="Fedrigo O."/>
            <person name="Jarvis E.D."/>
            <person name="Hiller M."/>
            <person name="Vernes S.C."/>
            <person name="Myers E.W."/>
            <person name="Teeling E.C."/>
        </authorList>
    </citation>
    <scope>NUCLEOTIDE SEQUENCE [LARGE SCALE GENOMIC DNA]</scope>
    <source>
        <strain evidence="2">Bat1K_MPI-CBG_1</strain>
    </source>
</reference>
<sequence length="146" mass="16735">MKLFTKETLTHPSLYWLGLARRDRGRLGLGGEGRVFFFFLECASPARPPSKEGKGEQRDRCRQAHCTDTGGPPALTLSSKETEVSSARTWAQTLHKETLYVKQYFNTVMCLFPFPFSFLFNQKKKKLSKLTHKEIWIKPTPLGKQP</sequence>
<proteinExistence type="predicted"/>
<evidence type="ECO:0000313" key="2">
    <source>
        <dbReference type="EMBL" id="KAF6094762.1"/>
    </source>
</evidence>
<dbReference type="Proteomes" id="UP000664940">
    <property type="component" value="Unassembled WGS sequence"/>
</dbReference>
<accession>A0A834DYE3</accession>
<feature type="compositionally biased region" description="Basic and acidic residues" evidence="1">
    <location>
        <begin position="49"/>
        <end position="62"/>
    </location>
</feature>
<gene>
    <name evidence="2" type="ORF">HJG60_011860</name>
</gene>
<organism evidence="2 3">
    <name type="scientific">Phyllostomus discolor</name>
    <name type="common">pale spear-nosed bat</name>
    <dbReference type="NCBI Taxonomy" id="89673"/>
    <lineage>
        <taxon>Eukaryota</taxon>
        <taxon>Metazoa</taxon>
        <taxon>Chordata</taxon>
        <taxon>Craniata</taxon>
        <taxon>Vertebrata</taxon>
        <taxon>Euteleostomi</taxon>
        <taxon>Mammalia</taxon>
        <taxon>Eutheria</taxon>
        <taxon>Laurasiatheria</taxon>
        <taxon>Chiroptera</taxon>
        <taxon>Yangochiroptera</taxon>
        <taxon>Phyllostomidae</taxon>
        <taxon>Phyllostominae</taxon>
        <taxon>Phyllostomus</taxon>
    </lineage>
</organism>
<feature type="region of interest" description="Disordered" evidence="1">
    <location>
        <begin position="46"/>
        <end position="73"/>
    </location>
</feature>